<proteinExistence type="predicted"/>
<dbReference type="InterPro" id="IPR036390">
    <property type="entry name" value="WH_DNA-bd_sf"/>
</dbReference>
<dbReference type="RefSeq" id="WP_118326027.1">
    <property type="nucleotide sequence ID" value="NZ_DAWEIE010000088.1"/>
</dbReference>
<dbReference type="SUPFAM" id="SSF46785">
    <property type="entry name" value="Winged helix' DNA-binding domain"/>
    <property type="match status" value="1"/>
</dbReference>
<evidence type="ECO:0000313" key="4">
    <source>
        <dbReference type="EMBL" id="RGU88624.1"/>
    </source>
</evidence>
<feature type="binding site" evidence="2">
    <location>
        <begin position="265"/>
        <end position="266"/>
    </location>
    <ligand>
        <name>ATP</name>
        <dbReference type="ChEBI" id="CHEBI:30616"/>
    </ligand>
</feature>
<dbReference type="EMBL" id="QRYQ01000046">
    <property type="protein sequence ID" value="RGU88624.1"/>
    <property type="molecule type" value="Genomic_DNA"/>
</dbReference>
<dbReference type="GO" id="GO:0005524">
    <property type="term" value="F:ATP binding"/>
    <property type="evidence" value="ECO:0007669"/>
    <property type="project" value="UniProtKB-KW"/>
</dbReference>
<comment type="caution">
    <text evidence="4">The sequence shown here is derived from an EMBL/GenBank/DDBJ whole genome shotgun (WGS) entry which is preliminary data.</text>
</comment>
<dbReference type="Gene3D" id="1.10.3290.10">
    <property type="entry name" value="Fido-like domain"/>
    <property type="match status" value="1"/>
</dbReference>
<protein>
    <submittedName>
        <fullName evidence="4">Fic family protein</fullName>
    </submittedName>
</protein>
<dbReference type="InterPro" id="IPR036597">
    <property type="entry name" value="Fido-like_dom_sf"/>
</dbReference>
<dbReference type="AlphaFoldDB" id="A0A395W4U1"/>
<dbReference type="Proteomes" id="UP000265489">
    <property type="component" value="Unassembled WGS sequence"/>
</dbReference>
<dbReference type="PROSITE" id="PS51459">
    <property type="entry name" value="FIDO"/>
    <property type="match status" value="1"/>
</dbReference>
<evidence type="ECO:0000313" key="5">
    <source>
        <dbReference type="Proteomes" id="UP000265489"/>
    </source>
</evidence>
<organism evidence="4 5">
    <name type="scientific">Holdemanella biformis</name>
    <dbReference type="NCBI Taxonomy" id="1735"/>
    <lineage>
        <taxon>Bacteria</taxon>
        <taxon>Bacillati</taxon>
        <taxon>Bacillota</taxon>
        <taxon>Erysipelotrichia</taxon>
        <taxon>Erysipelotrichales</taxon>
        <taxon>Erysipelotrichaceae</taxon>
        <taxon>Holdemanella</taxon>
    </lineage>
</organism>
<keyword evidence="2" id="KW-0547">Nucleotide-binding</keyword>
<feature type="active site" evidence="1">
    <location>
        <position position="224"/>
    </location>
</feature>
<keyword evidence="2" id="KW-0067">ATP-binding</keyword>
<evidence type="ECO:0000256" key="1">
    <source>
        <dbReference type="PIRSR" id="PIRSR640198-1"/>
    </source>
</evidence>
<gene>
    <name evidence="4" type="ORF">DWW32_12940</name>
</gene>
<dbReference type="Pfam" id="PF02661">
    <property type="entry name" value="Fic"/>
    <property type="match status" value="1"/>
</dbReference>
<dbReference type="SUPFAM" id="SSF140931">
    <property type="entry name" value="Fic-like"/>
    <property type="match status" value="1"/>
</dbReference>
<feature type="domain" description="Fido" evidence="3">
    <location>
        <begin position="147"/>
        <end position="287"/>
    </location>
</feature>
<dbReference type="PANTHER" id="PTHR13504">
    <property type="entry name" value="FIDO DOMAIN-CONTAINING PROTEIN DDB_G0283145"/>
    <property type="match status" value="1"/>
</dbReference>
<dbReference type="GeneID" id="66580828"/>
<dbReference type="InterPro" id="IPR040198">
    <property type="entry name" value="Fido_containing"/>
</dbReference>
<reference evidence="4 5" key="1">
    <citation type="submission" date="2018-08" db="EMBL/GenBank/DDBJ databases">
        <title>A genome reference for cultivated species of the human gut microbiota.</title>
        <authorList>
            <person name="Zou Y."/>
            <person name="Xue W."/>
            <person name="Luo G."/>
        </authorList>
    </citation>
    <scope>NUCLEOTIDE SEQUENCE [LARGE SCALE GENOMIC DNA]</scope>
    <source>
        <strain evidence="4 5">AF15-20</strain>
    </source>
</reference>
<evidence type="ECO:0000259" key="3">
    <source>
        <dbReference type="PROSITE" id="PS51459"/>
    </source>
</evidence>
<accession>A0A395W4U1</accession>
<evidence type="ECO:0000256" key="2">
    <source>
        <dbReference type="PIRSR" id="PIRSR640198-2"/>
    </source>
</evidence>
<feature type="binding site" evidence="2">
    <location>
        <position position="277"/>
    </location>
    <ligand>
        <name>ATP</name>
        <dbReference type="ChEBI" id="CHEBI:30616"/>
    </ligand>
</feature>
<dbReference type="InterPro" id="IPR003812">
    <property type="entry name" value="Fido"/>
</dbReference>
<sequence>MEYELLSKIFYKKPTEYESIYDARFNSEASIKLPIKIHENVGFIFNTNEITKLLVKIYKTINKINLLRTHLPNIAINSYIIKSLKDEIALTNEIEGVRSTRKEIEDAIDSIKNDKSARFKGLVDKYFKLISNEIIPLNNCEDIRTIYDALVLPEIEKENLPDGILFRKEPVQVVSATPKEKHRGIMPESKIIESLDLCLDFLKSDDIDSLIKISAFHYLFGYIHPFYDGNGRTSRFISSYLIKNELDVLLALKLSYTVKNNINKYYKAFDVCNDRKNKGDITFFVVTFLELLSQASDDLYTKIADLNDQLNYYNNIINTLVNEKVLNDKQAKCIFILCQNRLFDDTYMNMNTLTELLEKSDTTTRKILKSLESKNLLVKSRNKNQYLYSANLDSLSSQNFTKCFD</sequence>
<feature type="binding site" evidence="2">
    <location>
        <begin position="228"/>
        <end position="235"/>
    </location>
    <ligand>
        <name>ATP</name>
        <dbReference type="ChEBI" id="CHEBI:30616"/>
    </ligand>
</feature>
<name>A0A395W4U1_9FIRM</name>
<dbReference type="PANTHER" id="PTHR13504:SF40">
    <property type="entry name" value="FIDO DOMAIN-CONTAINING PROTEIN"/>
    <property type="match status" value="1"/>
</dbReference>